<evidence type="ECO:0000256" key="17">
    <source>
        <dbReference type="RuleBase" id="RU003297"/>
    </source>
</evidence>
<feature type="transmembrane region" description="Helical" evidence="17">
    <location>
        <begin position="372"/>
        <end position="405"/>
    </location>
</feature>
<feature type="transmembrane region" description="Helical" evidence="17">
    <location>
        <begin position="216"/>
        <end position="237"/>
    </location>
</feature>
<dbReference type="AlphaFoldDB" id="A0A3Q8UAD4"/>
<sequence>MMEFLFMFFSSMMMMVIMNYHLLMIWFQNIMFLMLFVFFLMNFNINLFNYWFNLYGDYGMDKVSLIMIILLLWISGLMFLSSLILNYKFYFNILMLMMLFSLIGLFLSLDLLSFYLFFEVSLIPIMLMIMGWGYQPERLISMFYLLIYTLIMSLPFLLMVMIFNNENFMLNFLYLYIYKFKNMLNFYLMLMMLMMFLVKLPIYFIHLWLPKAHVEAPIFGSMILAGVLLKMGGYGIMRFMFILMNILSLYNLILIGIIFIGSIVISLICLNQVDLKMLIAYSSVVHMGFMLCGGIMMYYWGLMGFFMMMISHGICSSGLFCLLNLSYKRLFSRSIIFNSGLILYFPKMSFMWFMFSIMNMASPPSLSLISEIYLIIGIVKINIIMIFLLMIISLFSSIYSIYLFSMTQHGINIYLNKYFYNTYDEFLLMLLHLIPMNLMFIMLWFFF</sequence>
<keyword evidence="10 17" id="KW-0249">Electron transport</keyword>
<evidence type="ECO:0000256" key="5">
    <source>
        <dbReference type="ARBA" id="ARBA00021006"/>
    </source>
</evidence>
<keyword evidence="12 17" id="KW-0520">NAD</keyword>
<feature type="transmembrane region" description="Helical" evidence="17">
    <location>
        <begin position="89"/>
        <end position="108"/>
    </location>
</feature>
<evidence type="ECO:0000256" key="3">
    <source>
        <dbReference type="ARBA" id="ARBA00009025"/>
    </source>
</evidence>
<dbReference type="GO" id="GO:0042773">
    <property type="term" value="P:ATP synthesis coupled electron transport"/>
    <property type="evidence" value="ECO:0007669"/>
    <property type="project" value="InterPro"/>
</dbReference>
<evidence type="ECO:0000256" key="11">
    <source>
        <dbReference type="ARBA" id="ARBA00022989"/>
    </source>
</evidence>
<feature type="transmembrane region" description="Helical" evidence="17">
    <location>
        <begin position="114"/>
        <end position="134"/>
    </location>
</feature>
<dbReference type="PANTHER" id="PTHR43507">
    <property type="entry name" value="NADH-UBIQUINONE OXIDOREDUCTASE CHAIN 4"/>
    <property type="match status" value="1"/>
</dbReference>
<gene>
    <name evidence="19" type="primary">nad4</name>
</gene>
<keyword evidence="7 17" id="KW-0679">Respiratory chain</keyword>
<evidence type="ECO:0000256" key="1">
    <source>
        <dbReference type="ARBA" id="ARBA00003257"/>
    </source>
</evidence>
<feature type="domain" description="NADH:quinone oxidoreductase/Mrp antiporter transmembrane" evidence="18">
    <location>
        <begin position="108"/>
        <end position="395"/>
    </location>
</feature>
<keyword evidence="11 17" id="KW-1133">Transmembrane helix</keyword>
<feature type="transmembrane region" description="Helical" evidence="17">
    <location>
        <begin position="335"/>
        <end position="360"/>
    </location>
</feature>
<evidence type="ECO:0000256" key="16">
    <source>
        <dbReference type="ARBA" id="ARBA00049551"/>
    </source>
</evidence>
<feature type="transmembrane region" description="Helical" evidence="17">
    <location>
        <begin position="30"/>
        <end position="52"/>
    </location>
</feature>
<reference evidence="19" key="1">
    <citation type="journal article" date="2018" name="Mol. Phylogenet. Evol.">
        <title>Mitochondrial phylogenomics of the Hymenoptera.</title>
        <authorList>
            <person name="Tang P."/>
            <person name="Zhu J.C."/>
            <person name="Zheng B.Y."/>
            <person name="Wei S.J."/>
            <person name="Sharkey M."/>
            <person name="Chen X.X."/>
            <person name="Vogler A.P."/>
        </authorList>
    </citation>
    <scope>NUCLEOTIDE SEQUENCE</scope>
</reference>
<dbReference type="EMBL" id="MG923510">
    <property type="protein sequence ID" value="AZL93433.1"/>
    <property type="molecule type" value="Genomic_DNA"/>
</dbReference>
<keyword evidence="14 17" id="KW-0496">Mitochondrion</keyword>
<proteinExistence type="inferred from homology"/>
<dbReference type="GO" id="GO:0008137">
    <property type="term" value="F:NADH dehydrogenase (ubiquinone) activity"/>
    <property type="evidence" value="ECO:0007669"/>
    <property type="project" value="UniProtKB-UniRule"/>
</dbReference>
<evidence type="ECO:0000256" key="4">
    <source>
        <dbReference type="ARBA" id="ARBA00012944"/>
    </source>
</evidence>
<name>A0A3Q8UAD4_9HYME</name>
<evidence type="ECO:0000259" key="18">
    <source>
        <dbReference type="Pfam" id="PF00361"/>
    </source>
</evidence>
<dbReference type="GO" id="GO:0015990">
    <property type="term" value="P:electron transport coupled proton transport"/>
    <property type="evidence" value="ECO:0007669"/>
    <property type="project" value="TreeGrafter"/>
</dbReference>
<feature type="transmembrane region" description="Helical" evidence="17">
    <location>
        <begin position="426"/>
        <end position="446"/>
    </location>
</feature>
<evidence type="ECO:0000256" key="15">
    <source>
        <dbReference type="ARBA" id="ARBA00023136"/>
    </source>
</evidence>
<dbReference type="InterPro" id="IPR003918">
    <property type="entry name" value="NADH_UbQ_OxRdtase"/>
</dbReference>
<evidence type="ECO:0000256" key="14">
    <source>
        <dbReference type="ARBA" id="ARBA00023128"/>
    </source>
</evidence>
<keyword evidence="15 17" id="KW-0472">Membrane</keyword>
<keyword evidence="9" id="KW-1278">Translocase</keyword>
<dbReference type="GO" id="GO:0031966">
    <property type="term" value="C:mitochondrial membrane"/>
    <property type="evidence" value="ECO:0007669"/>
    <property type="project" value="UniProtKB-SubCell"/>
</dbReference>
<feature type="transmembrane region" description="Helical" evidence="17">
    <location>
        <begin position="64"/>
        <end position="84"/>
    </location>
</feature>
<comment type="function">
    <text evidence="1">Core subunit of the mitochondrial membrane respiratory chain NADH dehydrogenase (Complex I) that is believed to belong to the minimal assembly required for catalysis. Complex I functions in the transfer of electrons from NADH to the respiratory chain. The immediate electron acceptor for the enzyme is believed to be ubiquinone.</text>
</comment>
<evidence type="ECO:0000256" key="8">
    <source>
        <dbReference type="ARBA" id="ARBA00022692"/>
    </source>
</evidence>
<dbReference type="PANTHER" id="PTHR43507:SF20">
    <property type="entry name" value="NADH-UBIQUINONE OXIDOREDUCTASE CHAIN 4"/>
    <property type="match status" value="1"/>
</dbReference>
<dbReference type="PRINTS" id="PR01437">
    <property type="entry name" value="NUOXDRDTASE4"/>
</dbReference>
<keyword evidence="13 17" id="KW-0830">Ubiquinone</keyword>
<comment type="subcellular location">
    <subcellularLocation>
        <location evidence="2 17">Mitochondrion membrane</location>
        <topology evidence="2 17">Multi-pass membrane protein</topology>
    </subcellularLocation>
</comment>
<keyword evidence="8 17" id="KW-0812">Transmembrane</keyword>
<organism evidence="19">
    <name type="scientific">Platygaster sp. ZJUH_2016029</name>
    <dbReference type="NCBI Taxonomy" id="2496284"/>
    <lineage>
        <taxon>Eukaryota</taxon>
        <taxon>Metazoa</taxon>
        <taxon>Ecdysozoa</taxon>
        <taxon>Arthropoda</taxon>
        <taxon>Hexapoda</taxon>
        <taxon>Insecta</taxon>
        <taxon>Pterygota</taxon>
        <taxon>Neoptera</taxon>
        <taxon>Endopterygota</taxon>
        <taxon>Hymenoptera</taxon>
        <taxon>Apocrita</taxon>
        <taxon>Proctotrupomorpha</taxon>
        <taxon>Platygastroidea</taxon>
        <taxon>Platygastridae</taxon>
        <taxon>Platygastrinae</taxon>
        <taxon>Platygaster</taxon>
    </lineage>
</organism>
<evidence type="ECO:0000256" key="7">
    <source>
        <dbReference type="ARBA" id="ARBA00022660"/>
    </source>
</evidence>
<keyword evidence="6 17" id="KW-0813">Transport</keyword>
<dbReference type="InterPro" id="IPR001750">
    <property type="entry name" value="ND/Mrp_TM"/>
</dbReference>
<evidence type="ECO:0000256" key="13">
    <source>
        <dbReference type="ARBA" id="ARBA00023075"/>
    </source>
</evidence>
<feature type="transmembrane region" description="Helical" evidence="17">
    <location>
        <begin position="143"/>
        <end position="164"/>
    </location>
</feature>
<dbReference type="GO" id="GO:0048039">
    <property type="term" value="F:ubiquinone binding"/>
    <property type="evidence" value="ECO:0007669"/>
    <property type="project" value="TreeGrafter"/>
</dbReference>
<accession>A0A3Q8UAD4</accession>
<protein>
    <recommendedName>
        <fullName evidence="5 17">NADH-ubiquinone oxidoreductase chain 4</fullName>
        <ecNumber evidence="4 17">7.1.1.2</ecNumber>
    </recommendedName>
</protein>
<evidence type="ECO:0000313" key="19">
    <source>
        <dbReference type="EMBL" id="AZL93433.1"/>
    </source>
</evidence>
<evidence type="ECO:0000256" key="6">
    <source>
        <dbReference type="ARBA" id="ARBA00022448"/>
    </source>
</evidence>
<evidence type="ECO:0000256" key="2">
    <source>
        <dbReference type="ARBA" id="ARBA00004225"/>
    </source>
</evidence>
<feature type="transmembrane region" description="Helical" evidence="17">
    <location>
        <begin position="278"/>
        <end position="299"/>
    </location>
</feature>
<feature type="transmembrane region" description="Helical" evidence="17">
    <location>
        <begin position="305"/>
        <end position="323"/>
    </location>
</feature>
<evidence type="ECO:0000256" key="12">
    <source>
        <dbReference type="ARBA" id="ARBA00023027"/>
    </source>
</evidence>
<feature type="transmembrane region" description="Helical" evidence="17">
    <location>
        <begin position="184"/>
        <end position="209"/>
    </location>
</feature>
<comment type="function">
    <text evidence="17">Core subunit of the mitochondrial membrane respiratory chain NADH dehydrogenase (Complex I) which catalyzes electron transfer from NADH through the respiratory chain, using ubiquinone as an electron acceptor. Essential for the catalytic activity and assembly of complex I.</text>
</comment>
<geneLocation type="mitochondrion" evidence="19"/>
<dbReference type="Pfam" id="PF00361">
    <property type="entry name" value="Proton_antipo_M"/>
    <property type="match status" value="1"/>
</dbReference>
<evidence type="ECO:0000256" key="10">
    <source>
        <dbReference type="ARBA" id="ARBA00022982"/>
    </source>
</evidence>
<comment type="similarity">
    <text evidence="3 17">Belongs to the complex I subunit 4 family.</text>
</comment>
<dbReference type="GO" id="GO:0003954">
    <property type="term" value="F:NADH dehydrogenase activity"/>
    <property type="evidence" value="ECO:0007669"/>
    <property type="project" value="TreeGrafter"/>
</dbReference>
<evidence type="ECO:0000256" key="9">
    <source>
        <dbReference type="ARBA" id="ARBA00022967"/>
    </source>
</evidence>
<comment type="catalytic activity">
    <reaction evidence="16 17">
        <text>a ubiquinone + NADH + 5 H(+)(in) = a ubiquinol + NAD(+) + 4 H(+)(out)</text>
        <dbReference type="Rhea" id="RHEA:29091"/>
        <dbReference type="Rhea" id="RHEA-COMP:9565"/>
        <dbReference type="Rhea" id="RHEA-COMP:9566"/>
        <dbReference type="ChEBI" id="CHEBI:15378"/>
        <dbReference type="ChEBI" id="CHEBI:16389"/>
        <dbReference type="ChEBI" id="CHEBI:17976"/>
        <dbReference type="ChEBI" id="CHEBI:57540"/>
        <dbReference type="ChEBI" id="CHEBI:57945"/>
        <dbReference type="EC" id="7.1.1.2"/>
    </reaction>
</comment>
<dbReference type="EC" id="7.1.1.2" evidence="4 17"/>
<feature type="transmembrane region" description="Helical" evidence="17">
    <location>
        <begin position="249"/>
        <end position="271"/>
    </location>
</feature>